<comment type="caution">
    <text evidence="1">The sequence shown here is derived from an EMBL/GenBank/DDBJ whole genome shotgun (WGS) entry which is preliminary data.</text>
</comment>
<name>A0ABV6MEJ3_9ACTN</name>
<evidence type="ECO:0000313" key="2">
    <source>
        <dbReference type="Proteomes" id="UP001589867"/>
    </source>
</evidence>
<dbReference type="Proteomes" id="UP001589867">
    <property type="component" value="Unassembled WGS sequence"/>
</dbReference>
<accession>A0ABV6MEJ3</accession>
<sequence>MAPWHPEISRRSFLAGTAATVTAIATSQALGGRSAYAASAKGTLVHVFLHGGLDGLSVVAPTDEPLLDEVRPNLLMTERTALAVDRSFRLNSAFAPLARYLKDGQLGFVPGVSDPRLSRSHFQAVDMCDLGGLPREAGGRGWLDRLVDELGPGTAFRGIGVGATLPRSLVGTNGALALHSVDGLALNGEARFKDPTLAAIGALYKDINHPVQDSVGTALTALRTVQGMSAQGYRPAGGAENDGIGLAFRQVAQLVKGGTDVRVAAIAMGGWDTHEDQGTADGGYLHARLGELARGMAAFFTDLGPAAADVTVLVSSEFGRRVAESGTGSEHGHGGVVMLLSGRRLNGSLIGRWEGLRTLDSGDVPEFNNLFDVYGSVAQAQFGLTDAQVGKIFPQRRYAPMKLFGE</sequence>
<dbReference type="PROSITE" id="PS51318">
    <property type="entry name" value="TAT"/>
    <property type="match status" value="1"/>
</dbReference>
<reference evidence="1 2" key="1">
    <citation type="submission" date="2024-09" db="EMBL/GenBank/DDBJ databases">
        <authorList>
            <person name="Sun Q."/>
            <person name="Mori K."/>
        </authorList>
    </citation>
    <scope>NUCLEOTIDE SEQUENCE [LARGE SCALE GENOMIC DNA]</scope>
    <source>
        <strain evidence="1 2">TBRC 3947</strain>
    </source>
</reference>
<dbReference type="PANTHER" id="PTHR43737:SF1">
    <property type="entry name" value="DUF1501 DOMAIN-CONTAINING PROTEIN"/>
    <property type="match status" value="1"/>
</dbReference>
<keyword evidence="2" id="KW-1185">Reference proteome</keyword>
<dbReference type="InterPro" id="IPR006311">
    <property type="entry name" value="TAT_signal"/>
</dbReference>
<evidence type="ECO:0000313" key="1">
    <source>
        <dbReference type="EMBL" id="MFC0533155.1"/>
    </source>
</evidence>
<proteinExistence type="predicted"/>
<dbReference type="EMBL" id="JBHLUH010000079">
    <property type="protein sequence ID" value="MFC0533155.1"/>
    <property type="molecule type" value="Genomic_DNA"/>
</dbReference>
<protein>
    <submittedName>
        <fullName evidence="1">DUF1501 domain-containing protein</fullName>
    </submittedName>
</protein>
<gene>
    <name evidence="1" type="ORF">ACFFIA_36670</name>
</gene>
<dbReference type="PANTHER" id="PTHR43737">
    <property type="entry name" value="BLL7424 PROTEIN"/>
    <property type="match status" value="1"/>
</dbReference>
<dbReference type="InterPro" id="IPR010869">
    <property type="entry name" value="DUF1501"/>
</dbReference>
<dbReference type="RefSeq" id="WP_377260398.1">
    <property type="nucleotide sequence ID" value="NZ_JBHLUH010000079.1"/>
</dbReference>
<organism evidence="1 2">
    <name type="scientific">Phytohabitans kaempferiae</name>
    <dbReference type="NCBI Taxonomy" id="1620943"/>
    <lineage>
        <taxon>Bacteria</taxon>
        <taxon>Bacillati</taxon>
        <taxon>Actinomycetota</taxon>
        <taxon>Actinomycetes</taxon>
        <taxon>Micromonosporales</taxon>
        <taxon>Micromonosporaceae</taxon>
    </lineage>
</organism>
<dbReference type="Pfam" id="PF07394">
    <property type="entry name" value="DUF1501"/>
    <property type="match status" value="1"/>
</dbReference>